<feature type="domain" description="TonB-dependent receptor plug" evidence="9">
    <location>
        <begin position="125"/>
        <end position="227"/>
    </location>
</feature>
<dbReference type="InterPro" id="IPR023997">
    <property type="entry name" value="TonB-dep_OMP_SusC/RagA_CS"/>
</dbReference>
<dbReference type="Pfam" id="PF13715">
    <property type="entry name" value="CarbopepD_reg_2"/>
    <property type="match status" value="1"/>
</dbReference>
<reference evidence="11" key="2">
    <citation type="journal article" date="2018" name="Nature">
        <title>Human gut bacteria contain acquired interbacterial defence systems.</title>
        <authorList>
            <person name="Ross B.D."/>
            <person name="Verster A.J."/>
            <person name="Radey M.C."/>
            <person name="Schmidtke D.T."/>
            <person name="Pope C.E."/>
            <person name="Hoffman L.R."/>
            <person name="Hajjar A."/>
            <person name="Peterson S.B."/>
            <person name="Borenstein E."/>
            <person name="Mougous J."/>
        </authorList>
    </citation>
    <scope>NUCLEOTIDE SEQUENCE</scope>
    <source>
        <strain evidence="11">3725 D1 iv</strain>
    </source>
</reference>
<dbReference type="RefSeq" id="WP_004308413.1">
    <property type="nucleotide sequence ID" value="NZ_CAKJYT010000012.1"/>
</dbReference>
<dbReference type="NCBIfam" id="TIGR04057">
    <property type="entry name" value="SusC_RagA_signa"/>
    <property type="match status" value="1"/>
</dbReference>
<evidence type="ECO:0000256" key="2">
    <source>
        <dbReference type="ARBA" id="ARBA00022448"/>
    </source>
</evidence>
<evidence type="ECO:0000259" key="9">
    <source>
        <dbReference type="Pfam" id="PF07715"/>
    </source>
</evidence>
<dbReference type="FunFam" id="2.60.40.1120:FF:000003">
    <property type="entry name" value="Outer membrane protein Omp121"/>
    <property type="match status" value="1"/>
</dbReference>
<dbReference type="Proteomes" id="UP000435985">
    <property type="component" value="Unassembled WGS sequence"/>
</dbReference>
<keyword evidence="3 7" id="KW-1134">Transmembrane beta strand</keyword>
<sequence length="1040" mass="115318">MEKQITWSIRFIALFICSLSFLNVHAQKNTNVKGTVYDSNNEPLVGATVSVKGNSSNGTITNIDGQFSLNVQDLKSTLVVSFVGYQTQEVALHGRSEITIRLQEDAQALDEVVVVGYGTQKKKFLIGSVSQVGSKELMMAPQANLSNMMTGKLPGVTSVQRSGLPGNDQTSINIRGLGTFLDSSPLILVDGVERMLNTVNPNDVENISILKDAATASVYGLAAANGVILVTTKKGTEGKVTLSYDGSVTFQKNTAMPEMLNGPDYIYWYNKASELDGNGPYYGADIQTKVANNYDPEGKYGNTNWTKEVFKDYGFTHQHNISASGGNKNIRFFTSIGMLDQSGIIENVNYDRYNVRSNVEGNITKDLTFELNISGFYEEKNWPGISTSAQAEQNPIQQAVYSAPIIPIYYQGEYTAWIGPGSSTTQSPLATLRNSGFQKKQRHEFDGTMKISYAFPWVKGLKASLGLVYDTSYSEDNGFLVGYNVNAYSADSKSYNLMRASSTSEKGNYTKSASSFRRFMVRPSVEYANTFGKHAVSALFLYEQTQLKGSTMTGKMGGYNFNDPVDLSLGTEFISNPTGSHSDKATIGYVGRFNYIFDKRYLAEFAFRVDGSYKFAKDKRWGFFPSVSLGWVISEENFIKNNFSSINLLKLRASVGELGSDNTDAFLHRSIFKVEKNAYIFGGVPYAGLGASNSITSSLTWSTTRSYNIGADLTMWNGLLGVEFDLFYKLTKDIQESRSGGFPPSLGGNYAQKGNTGKIDNRGFELVLKHQNHVNDFYYSITGSVAWARNKVLSRIESESTPWYRTNIGEPLGQIYGYKAIGLYQTQEQLDNRPFVGNGVQRLGDIMYEDINGDGKITQDGDKVKIGHSTLPELNYSLSMDFNWKGFNLSALWQGAAIVSYTLNGTYNHGSMDNTVYTRPFYSGGNAPYYLVEDSWTPENTSARYPRLSAIHNGNNAYTSSWWLVNGNFLRLKNLQFGYTIPKKILAKANIGLSNVRVYVAGTNLFTFTEFKYCDPEMAIINNGYYPQQKNYSVGLNITF</sequence>
<keyword evidence="10" id="KW-0675">Receptor</keyword>
<dbReference type="InterPro" id="IPR036942">
    <property type="entry name" value="Beta-barrel_TonB_sf"/>
</dbReference>
<evidence type="ECO:0000256" key="1">
    <source>
        <dbReference type="ARBA" id="ARBA00004571"/>
    </source>
</evidence>
<dbReference type="GO" id="GO:0009279">
    <property type="term" value="C:cell outer membrane"/>
    <property type="evidence" value="ECO:0007669"/>
    <property type="project" value="UniProtKB-SubCell"/>
</dbReference>
<keyword evidence="4 7" id="KW-0812">Transmembrane</keyword>
<dbReference type="NCBIfam" id="TIGR04056">
    <property type="entry name" value="OMP_RagA_SusC"/>
    <property type="match status" value="1"/>
</dbReference>
<dbReference type="EMBL" id="CP041395">
    <property type="protein sequence ID" value="QDM08273.1"/>
    <property type="molecule type" value="Genomic_DNA"/>
</dbReference>
<evidence type="ECO:0000256" key="6">
    <source>
        <dbReference type="ARBA" id="ARBA00023237"/>
    </source>
</evidence>
<reference evidence="11" key="4">
    <citation type="submission" date="2019-07" db="EMBL/GenBank/DDBJ databases">
        <authorList>
            <person name="Ross B.D."/>
            <person name="Verster A.J."/>
            <person name="Radey M.C."/>
            <person name="Schmidtke D.T."/>
            <person name="Pope C.E."/>
            <person name="Hoffman L.R."/>
            <person name="Hajjar A."/>
            <person name="Peterson S.B."/>
            <person name="Borenstein E."/>
            <person name="Mougous J.D."/>
        </authorList>
    </citation>
    <scope>NUCLEOTIDE SEQUENCE</scope>
    <source>
        <strain evidence="11">3725 D1 iv</strain>
    </source>
</reference>
<keyword evidence="6 7" id="KW-0998">Cell outer membrane</keyword>
<reference evidence="10 13" key="3">
    <citation type="journal article" date="2019" name="Nat. Med.">
        <title>A library of human gut bacterial isolates paired with longitudinal multiomics data enables mechanistic microbiome research.</title>
        <authorList>
            <person name="Poyet M."/>
            <person name="Groussin M."/>
            <person name="Gibbons S.M."/>
            <person name="Avila-Pacheco J."/>
            <person name="Jiang X."/>
            <person name="Kearney S.M."/>
            <person name="Perrotta A.R."/>
            <person name="Berdy B."/>
            <person name="Zhao S."/>
            <person name="Lieberman T.D."/>
            <person name="Swanson P.K."/>
            <person name="Smith M."/>
            <person name="Roesemann S."/>
            <person name="Alexander J.E."/>
            <person name="Rich S.A."/>
            <person name="Livny J."/>
            <person name="Vlamakis H."/>
            <person name="Clish C."/>
            <person name="Bullock K."/>
            <person name="Deik A."/>
            <person name="Scott J."/>
            <person name="Pierce K.A."/>
            <person name="Xavier R.J."/>
            <person name="Alm E.J."/>
        </authorList>
    </citation>
    <scope>NUCLEOTIDE SEQUENCE [LARGE SCALE GENOMIC DNA]</scope>
    <source>
        <strain evidence="10 13">BIOML-A14</strain>
    </source>
</reference>
<gene>
    <name evidence="11" type="ORF">DYI28_05850</name>
    <name evidence="10" type="ORF">F3B98_23770</name>
</gene>
<dbReference type="Proteomes" id="UP000318823">
    <property type="component" value="Chromosome"/>
</dbReference>
<dbReference type="SUPFAM" id="SSF56935">
    <property type="entry name" value="Porins"/>
    <property type="match status" value="1"/>
</dbReference>
<comment type="subcellular location">
    <subcellularLocation>
        <location evidence="1 7">Cell outer membrane</location>
        <topology evidence="1 7">Multi-pass membrane protein</topology>
    </subcellularLocation>
</comment>
<dbReference type="AlphaFoldDB" id="A0A139L5Z8"/>
<dbReference type="InterPro" id="IPR008969">
    <property type="entry name" value="CarboxyPept-like_regulatory"/>
</dbReference>
<dbReference type="InterPro" id="IPR039426">
    <property type="entry name" value="TonB-dep_rcpt-like"/>
</dbReference>
<dbReference type="Gene3D" id="2.40.170.20">
    <property type="entry name" value="TonB-dependent receptor, beta-barrel domain"/>
    <property type="match status" value="1"/>
</dbReference>
<evidence type="ECO:0000256" key="7">
    <source>
        <dbReference type="PROSITE-ProRule" id="PRU01360"/>
    </source>
</evidence>
<reference evidence="12" key="1">
    <citation type="journal article" date="2018" name="J. Anim. Genet.">
        <title>Acquired interbacterial defense systems protect against interspecies antagonism in the human gut microbiome.</title>
        <authorList>
            <person name="Ross B.D."/>
            <person name="Verster A.J."/>
            <person name="Radey M.C."/>
            <person name="Schmidtke D.T."/>
            <person name="Pope C.E."/>
            <person name="Hoffman L.R."/>
            <person name="Hajjar A."/>
            <person name="Peterson S.B."/>
            <person name="Borenstein E."/>
            <person name="Mougous J."/>
        </authorList>
    </citation>
    <scope>NUCLEOTIDE SEQUENCE [LARGE SCALE GENOMIC DNA]</scope>
    <source>
        <strain evidence="12">3725 D1 iv</strain>
    </source>
</reference>
<dbReference type="Gene3D" id="2.170.130.10">
    <property type="entry name" value="TonB-dependent receptor, plug domain"/>
    <property type="match status" value="1"/>
</dbReference>
<evidence type="ECO:0000256" key="4">
    <source>
        <dbReference type="ARBA" id="ARBA00022692"/>
    </source>
</evidence>
<dbReference type="Gene3D" id="2.60.40.1120">
    <property type="entry name" value="Carboxypeptidase-like, regulatory domain"/>
    <property type="match status" value="1"/>
</dbReference>
<evidence type="ECO:0000313" key="13">
    <source>
        <dbReference type="Proteomes" id="UP000435985"/>
    </source>
</evidence>
<comment type="similarity">
    <text evidence="7">Belongs to the TonB-dependent receptor family.</text>
</comment>
<evidence type="ECO:0000256" key="5">
    <source>
        <dbReference type="ARBA" id="ARBA00023136"/>
    </source>
</evidence>
<keyword evidence="2 7" id="KW-0813">Transport</keyword>
<evidence type="ECO:0000313" key="12">
    <source>
        <dbReference type="Proteomes" id="UP000318823"/>
    </source>
</evidence>
<evidence type="ECO:0000256" key="3">
    <source>
        <dbReference type="ARBA" id="ARBA00022452"/>
    </source>
</evidence>
<dbReference type="EMBL" id="VWFO01000046">
    <property type="protein sequence ID" value="KAA4661243.1"/>
    <property type="molecule type" value="Genomic_DNA"/>
</dbReference>
<keyword evidence="5 7" id="KW-0472">Membrane</keyword>
<organism evidence="10 13">
    <name type="scientific">Bacteroides ovatus</name>
    <dbReference type="NCBI Taxonomy" id="28116"/>
    <lineage>
        <taxon>Bacteria</taxon>
        <taxon>Pseudomonadati</taxon>
        <taxon>Bacteroidota</taxon>
        <taxon>Bacteroidia</taxon>
        <taxon>Bacteroidales</taxon>
        <taxon>Bacteroidaceae</taxon>
        <taxon>Bacteroides</taxon>
    </lineage>
</organism>
<dbReference type="FunFam" id="2.170.130.10:FF:000003">
    <property type="entry name" value="SusC/RagA family TonB-linked outer membrane protein"/>
    <property type="match status" value="1"/>
</dbReference>
<evidence type="ECO:0000256" key="8">
    <source>
        <dbReference type="SAM" id="SignalP"/>
    </source>
</evidence>
<name>A0A139L5Z8_BACOV</name>
<dbReference type="InterPro" id="IPR023996">
    <property type="entry name" value="TonB-dep_OMP_SusC/RagA"/>
</dbReference>
<feature type="signal peptide" evidence="8">
    <location>
        <begin position="1"/>
        <end position="26"/>
    </location>
</feature>
<accession>A0A139L5Z8</accession>
<dbReference type="Pfam" id="PF07715">
    <property type="entry name" value="Plug"/>
    <property type="match status" value="1"/>
</dbReference>
<evidence type="ECO:0000313" key="11">
    <source>
        <dbReference type="EMBL" id="QDM08273.1"/>
    </source>
</evidence>
<feature type="chain" id="PRO_5014531265" evidence="8">
    <location>
        <begin position="27"/>
        <end position="1040"/>
    </location>
</feature>
<proteinExistence type="inferred from homology"/>
<evidence type="ECO:0000313" key="10">
    <source>
        <dbReference type="EMBL" id="KAA4661243.1"/>
    </source>
</evidence>
<protein>
    <submittedName>
        <fullName evidence="10">TonB-dependent receptor</fullName>
    </submittedName>
</protein>
<dbReference type="InterPro" id="IPR037066">
    <property type="entry name" value="Plug_dom_sf"/>
</dbReference>
<dbReference type="InterPro" id="IPR012910">
    <property type="entry name" value="Plug_dom"/>
</dbReference>
<dbReference type="PROSITE" id="PS52016">
    <property type="entry name" value="TONB_DEPENDENT_REC_3"/>
    <property type="match status" value="1"/>
</dbReference>
<dbReference type="SUPFAM" id="SSF49464">
    <property type="entry name" value="Carboxypeptidase regulatory domain-like"/>
    <property type="match status" value="1"/>
</dbReference>
<keyword evidence="8" id="KW-0732">Signal</keyword>